<sequence>MTTTISPVQPPPTPPRLPAYLGSAVIAYACRRSLCCTPTLRPSRPPTNPAGARRQDRRYSLNAGPSSIAVDRSRRKPASHHTMNTASDVPLLVRSDNSASERRVSPSWTITQLKDRLEPITGVPASCQRLALKIGSQPAQSITAADEDSTQIGAFSLQAYAELQVIDTRPPGARTNYTDVSSVQKYDMPVAEYEQRTDTVLAWKKSQKLGRFDPNAPDIVQQKVNASFREVDERGIKTGMRCRLLPDSDHRRGAVQFVGEVPQIPGTVGAWVGVALDEPTGKNDGSISGEKYFECPPNHGVFVRAERVEVGDFPVLDEFADDDDEF</sequence>
<evidence type="ECO:0000256" key="3">
    <source>
        <dbReference type="ARBA" id="ARBA00023186"/>
    </source>
</evidence>
<evidence type="ECO:0000256" key="1">
    <source>
        <dbReference type="ARBA" id="ARBA00004496"/>
    </source>
</evidence>
<reference evidence="9" key="2">
    <citation type="submission" date="2020-04" db="EMBL/GenBank/DDBJ databases">
        <authorList>
            <consortium name="NCBI Genome Project"/>
        </authorList>
    </citation>
    <scope>NUCLEOTIDE SEQUENCE</scope>
    <source>
        <strain evidence="9">CBS 342.82</strain>
    </source>
</reference>
<accession>A0A6J3MHB2</accession>
<dbReference type="GO" id="GO:0035371">
    <property type="term" value="C:microtubule plus-end"/>
    <property type="evidence" value="ECO:0007669"/>
    <property type="project" value="TreeGrafter"/>
</dbReference>
<dbReference type="GO" id="GO:0031122">
    <property type="term" value="P:cytoplasmic microtubule organization"/>
    <property type="evidence" value="ECO:0007669"/>
    <property type="project" value="TreeGrafter"/>
</dbReference>
<evidence type="ECO:0000256" key="4">
    <source>
        <dbReference type="ARBA" id="ARBA00025779"/>
    </source>
</evidence>
<dbReference type="InterPro" id="IPR000626">
    <property type="entry name" value="Ubiquitin-like_dom"/>
</dbReference>
<name>A0A6J3MHB2_9PEZI</name>
<comment type="similarity">
    <text evidence="4">Belongs to the TBCB family.</text>
</comment>
<dbReference type="OrthoDB" id="5295208at2759"/>
<dbReference type="InterPro" id="IPR029071">
    <property type="entry name" value="Ubiquitin-like_domsf"/>
</dbReference>
<evidence type="ECO:0000313" key="9">
    <source>
        <dbReference type="RefSeq" id="XP_033464366.1"/>
    </source>
</evidence>
<dbReference type="Pfam" id="PF14560">
    <property type="entry name" value="Ubiquitin_2"/>
    <property type="match status" value="1"/>
</dbReference>
<evidence type="ECO:0000256" key="5">
    <source>
        <dbReference type="SAM" id="MobiDB-lite"/>
    </source>
</evidence>
<dbReference type="InterPro" id="IPR045172">
    <property type="entry name" value="TBCB_Ubl"/>
</dbReference>
<dbReference type="GO" id="GO:0005634">
    <property type="term" value="C:nucleus"/>
    <property type="evidence" value="ECO:0007669"/>
    <property type="project" value="TreeGrafter"/>
</dbReference>
<reference evidence="9" key="3">
    <citation type="submission" date="2025-08" db="UniProtKB">
        <authorList>
            <consortium name="RefSeq"/>
        </authorList>
    </citation>
    <scope>IDENTIFICATION</scope>
    <source>
        <strain evidence="9">CBS 342.82</strain>
    </source>
</reference>
<evidence type="ECO:0000259" key="6">
    <source>
        <dbReference type="PROSITE" id="PS50053"/>
    </source>
</evidence>
<dbReference type="Pfam" id="PF01302">
    <property type="entry name" value="CAP_GLY"/>
    <property type="match status" value="1"/>
</dbReference>
<comment type="subcellular location">
    <subcellularLocation>
        <location evidence="1">Cytoplasm</location>
    </subcellularLocation>
</comment>
<reference evidence="9" key="1">
    <citation type="submission" date="2020-01" db="EMBL/GenBank/DDBJ databases">
        <authorList>
            <consortium name="DOE Joint Genome Institute"/>
            <person name="Haridas S."/>
            <person name="Albert R."/>
            <person name="Binder M."/>
            <person name="Bloem J."/>
            <person name="Labutti K."/>
            <person name="Salamov A."/>
            <person name="Andreopoulos B."/>
            <person name="Baker S.E."/>
            <person name="Barry K."/>
            <person name="Bills G."/>
            <person name="Bluhm B.H."/>
            <person name="Cannon C."/>
            <person name="Castanera R."/>
            <person name="Culley D.E."/>
            <person name="Daum C."/>
            <person name="Ezra D."/>
            <person name="Gonzalez J.B."/>
            <person name="Henrissat B."/>
            <person name="Kuo A."/>
            <person name="Liang C."/>
            <person name="Lipzen A."/>
            <person name="Lutzoni F."/>
            <person name="Magnuson J."/>
            <person name="Mondo S."/>
            <person name="Nolan M."/>
            <person name="Ohm R."/>
            <person name="Pangilinan J."/>
            <person name="Park H.-J."/>
            <person name="Ramirez L."/>
            <person name="Alfaro M."/>
            <person name="Sun H."/>
            <person name="Tritt A."/>
            <person name="Yoshinaga Y."/>
            <person name="Zwiers L.-H."/>
            <person name="Turgeon B.G."/>
            <person name="Goodwin S.B."/>
            <person name="Spatafora J.W."/>
            <person name="Crous P.W."/>
            <person name="Grigoriev I.V."/>
        </authorList>
    </citation>
    <scope>NUCLEOTIDE SEQUENCE</scope>
    <source>
        <strain evidence="9">CBS 342.82</strain>
    </source>
</reference>
<dbReference type="PROSITE" id="PS00845">
    <property type="entry name" value="CAP_GLY_1"/>
    <property type="match status" value="1"/>
</dbReference>
<dbReference type="SUPFAM" id="SSF54236">
    <property type="entry name" value="Ubiquitin-like"/>
    <property type="match status" value="1"/>
</dbReference>
<protein>
    <recommendedName>
        <fullName evidence="10">CAP-Gly domain-containing protein</fullName>
    </recommendedName>
</protein>
<dbReference type="PANTHER" id="PTHR18916">
    <property type="entry name" value="DYNACTIN 1-RELATED MICROTUBULE-BINDING"/>
    <property type="match status" value="1"/>
</dbReference>
<keyword evidence="8" id="KW-1185">Reference proteome</keyword>
<dbReference type="GO" id="GO:0007021">
    <property type="term" value="P:tubulin complex assembly"/>
    <property type="evidence" value="ECO:0007669"/>
    <property type="project" value="InterPro"/>
</dbReference>
<evidence type="ECO:0000313" key="8">
    <source>
        <dbReference type="Proteomes" id="UP000504637"/>
    </source>
</evidence>
<gene>
    <name evidence="9" type="ORF">K489DRAFT_375416</name>
</gene>
<keyword evidence="2" id="KW-0963">Cytoplasm</keyword>
<dbReference type="PROSITE" id="PS50245">
    <property type="entry name" value="CAP_GLY_2"/>
    <property type="match status" value="1"/>
</dbReference>
<dbReference type="SUPFAM" id="SSF74924">
    <property type="entry name" value="Cap-Gly domain"/>
    <property type="match status" value="1"/>
</dbReference>
<keyword evidence="3" id="KW-0143">Chaperone</keyword>
<evidence type="ECO:0008006" key="10">
    <source>
        <dbReference type="Google" id="ProtNLM"/>
    </source>
</evidence>
<dbReference type="Proteomes" id="UP000504637">
    <property type="component" value="Unplaced"/>
</dbReference>
<dbReference type="GeneID" id="54361481"/>
<dbReference type="GO" id="GO:0051010">
    <property type="term" value="F:microtubule plus-end binding"/>
    <property type="evidence" value="ECO:0007669"/>
    <property type="project" value="TreeGrafter"/>
</dbReference>
<dbReference type="PROSITE" id="PS50053">
    <property type="entry name" value="UBIQUITIN_2"/>
    <property type="match status" value="1"/>
</dbReference>
<dbReference type="SMART" id="SM01052">
    <property type="entry name" value="CAP_GLY"/>
    <property type="match status" value="1"/>
</dbReference>
<dbReference type="InterPro" id="IPR000938">
    <property type="entry name" value="CAP-Gly_domain"/>
</dbReference>
<feature type="domain" description="Ubiquitin-like" evidence="6">
    <location>
        <begin position="89"/>
        <end position="172"/>
    </location>
</feature>
<dbReference type="GO" id="GO:0005938">
    <property type="term" value="C:cell cortex"/>
    <property type="evidence" value="ECO:0007669"/>
    <property type="project" value="TreeGrafter"/>
</dbReference>
<dbReference type="GO" id="GO:0007023">
    <property type="term" value="P:post-chaperonin tubulin folding pathway"/>
    <property type="evidence" value="ECO:0007669"/>
    <property type="project" value="InterPro"/>
</dbReference>
<dbReference type="PANTHER" id="PTHR18916:SF85">
    <property type="entry name" value="TUBULIN-FOLDING COFACTOR B"/>
    <property type="match status" value="1"/>
</dbReference>
<evidence type="ECO:0000259" key="7">
    <source>
        <dbReference type="PROSITE" id="PS50245"/>
    </source>
</evidence>
<organism evidence="9">
    <name type="scientific">Dissoconium aciculare CBS 342.82</name>
    <dbReference type="NCBI Taxonomy" id="1314786"/>
    <lineage>
        <taxon>Eukaryota</taxon>
        <taxon>Fungi</taxon>
        <taxon>Dikarya</taxon>
        <taxon>Ascomycota</taxon>
        <taxon>Pezizomycotina</taxon>
        <taxon>Dothideomycetes</taxon>
        <taxon>Dothideomycetidae</taxon>
        <taxon>Mycosphaerellales</taxon>
        <taxon>Dissoconiaceae</taxon>
        <taxon>Dissoconium</taxon>
    </lineage>
</organism>
<dbReference type="Gene3D" id="3.10.20.90">
    <property type="entry name" value="Phosphatidylinositol 3-kinase Catalytic Subunit, Chain A, domain 1"/>
    <property type="match status" value="1"/>
</dbReference>
<proteinExistence type="inferred from homology"/>
<evidence type="ECO:0000256" key="2">
    <source>
        <dbReference type="ARBA" id="ARBA00022490"/>
    </source>
</evidence>
<dbReference type="AlphaFoldDB" id="A0A6J3MHB2"/>
<dbReference type="RefSeq" id="XP_033464366.1">
    <property type="nucleotide sequence ID" value="XM_033603681.1"/>
</dbReference>
<dbReference type="InterPro" id="IPR036859">
    <property type="entry name" value="CAP-Gly_dom_sf"/>
</dbReference>
<dbReference type="GO" id="GO:0043014">
    <property type="term" value="F:alpha-tubulin binding"/>
    <property type="evidence" value="ECO:0007669"/>
    <property type="project" value="InterPro"/>
</dbReference>
<feature type="domain" description="CAP-Gly" evidence="7">
    <location>
        <begin position="262"/>
        <end position="304"/>
    </location>
</feature>
<dbReference type="Gene3D" id="2.30.30.190">
    <property type="entry name" value="CAP Gly-rich-like domain"/>
    <property type="match status" value="1"/>
</dbReference>
<dbReference type="CDD" id="cd01789">
    <property type="entry name" value="Ubl_TBCB"/>
    <property type="match status" value="1"/>
</dbReference>
<feature type="region of interest" description="Disordered" evidence="5">
    <location>
        <begin position="38"/>
        <end position="87"/>
    </location>
</feature>